<dbReference type="InterPro" id="IPR000189">
    <property type="entry name" value="Transglyc_AS"/>
</dbReference>
<dbReference type="SUPFAM" id="SSF53955">
    <property type="entry name" value="Lysozyme-like"/>
    <property type="match status" value="1"/>
</dbReference>
<name>A0AA37TRD7_9GAMM</name>
<dbReference type="GO" id="GO:0009279">
    <property type="term" value="C:cell outer membrane"/>
    <property type="evidence" value="ECO:0007669"/>
    <property type="project" value="UniProtKB-SubCell"/>
</dbReference>
<feature type="signal peptide" evidence="8">
    <location>
        <begin position="1"/>
        <end position="22"/>
    </location>
</feature>
<keyword evidence="12" id="KW-1185">Reference proteome</keyword>
<dbReference type="GO" id="GO:0016998">
    <property type="term" value="P:cell wall macromolecule catabolic process"/>
    <property type="evidence" value="ECO:0007669"/>
    <property type="project" value="UniProtKB-UniRule"/>
</dbReference>
<dbReference type="Gene3D" id="3.40.190.10">
    <property type="entry name" value="Periplasmic binding protein-like II"/>
    <property type="match status" value="2"/>
</dbReference>
<evidence type="ECO:0000313" key="11">
    <source>
        <dbReference type="EMBL" id="GLS82902.1"/>
    </source>
</evidence>
<dbReference type="GO" id="GO:0008933">
    <property type="term" value="F:peptidoglycan lytic transglycosylase activity"/>
    <property type="evidence" value="ECO:0007669"/>
    <property type="project" value="UniProtKB-UniRule"/>
</dbReference>
<dbReference type="CDD" id="cd01009">
    <property type="entry name" value="PBP2_YfhD_N"/>
    <property type="match status" value="1"/>
</dbReference>
<dbReference type="Pfam" id="PF01464">
    <property type="entry name" value="SLT"/>
    <property type="match status" value="1"/>
</dbReference>
<keyword evidence="7 8" id="KW-0961">Cell wall biogenesis/degradation</keyword>
<comment type="caution">
    <text evidence="8">Lacks conserved residue(s) required for the propagation of feature annotation.</text>
</comment>
<dbReference type="NCBIfam" id="NF008112">
    <property type="entry name" value="PRK10859.1"/>
    <property type="match status" value="1"/>
</dbReference>
<dbReference type="EMBL" id="BSPO01000002">
    <property type="protein sequence ID" value="GLS82902.1"/>
    <property type="molecule type" value="Genomic_DNA"/>
</dbReference>
<evidence type="ECO:0000259" key="10">
    <source>
        <dbReference type="SMART" id="SM00062"/>
    </source>
</evidence>
<dbReference type="PANTHER" id="PTHR35936">
    <property type="entry name" value="MEMBRANE-BOUND LYTIC MUREIN TRANSGLYCOSYLASE F"/>
    <property type="match status" value="1"/>
</dbReference>
<dbReference type="SMART" id="SM00062">
    <property type="entry name" value="PBPb"/>
    <property type="match status" value="1"/>
</dbReference>
<comment type="similarity">
    <text evidence="8">In the N-terminal section; belongs to the bacterial solute-binding protein 3 family.</text>
</comment>
<feature type="compositionally biased region" description="Polar residues" evidence="9">
    <location>
        <begin position="456"/>
        <end position="469"/>
    </location>
</feature>
<dbReference type="AlphaFoldDB" id="A0AA37TRD7"/>
<feature type="domain" description="Solute-binding protein family 3/N-terminal" evidence="10">
    <location>
        <begin position="35"/>
        <end position="254"/>
    </location>
</feature>
<comment type="domain">
    <text evidence="8">The N-terminal domain does not have lytic activity and probably modulates enzymatic activity. The C-terminal domain is the catalytic active domain.</text>
</comment>
<feature type="region of interest" description="Disordered" evidence="9">
    <location>
        <begin position="443"/>
        <end position="469"/>
    </location>
</feature>
<dbReference type="InterPro" id="IPR008258">
    <property type="entry name" value="Transglycosylase_SLT_dom_1"/>
</dbReference>
<dbReference type="Pfam" id="PF00497">
    <property type="entry name" value="SBP_bac_3"/>
    <property type="match status" value="1"/>
</dbReference>
<comment type="similarity">
    <text evidence="1">Belongs to the transglycosylase Slt family.</text>
</comment>
<dbReference type="InterPro" id="IPR023346">
    <property type="entry name" value="Lysozyme-like_dom_sf"/>
</dbReference>
<protein>
    <recommendedName>
        <fullName evidence="8">Membrane-bound lytic murein transglycosylase F</fullName>
        <ecNumber evidence="8">4.2.2.n1</ecNumber>
    </recommendedName>
    <alternativeName>
        <fullName evidence="8">Murein lyase F</fullName>
    </alternativeName>
</protein>
<feature type="active site" evidence="8">
    <location>
        <position position="299"/>
    </location>
</feature>
<sequence precursor="true">MIRRFYIFVLVLIVSACQPHSSAPRNDQKRSDDNTLIVGTTNGPSTYLTLGKNTTGFDYELVQKFADYSHRQLQIKVYQNLTPMLQDLSDGKLDIVAAGMGYTQLRSDRFLFGPPLYNTDILLVYRSGEWRPRNLDDIRGELVVASRSSHAELLRELNHPNLRWTLNKDYDPEELLSMVANGEYDYTIADESMLRLSRRLHPRLRTAFTIKEQQPIGWMFAPNGSDELISEVLNFWQNQQVTLKHLQEKYFGHTQGFDFVDTRAFIRALDSRLPKYQALFEKYSGDLDWRKIAAISYQESHWRPHAKSPTGVRGMMMLTLPTAKQMGVDNRLDAEQSIRGGSAYMNHLVGRIPESIPESERLWFALAAYNIGFGHMEDGRVLAQKQGLNPSAWADVKTVLPLLEKRKYYQHTRHGYARGSEAVHYVNNIRRYYDTLVYLQSAQEKEHEQEQHSQSIDQNSDPSDTSNKL</sequence>
<dbReference type="Proteomes" id="UP001157439">
    <property type="component" value="Unassembled WGS sequence"/>
</dbReference>
<dbReference type="GO" id="GO:0071555">
    <property type="term" value="P:cell wall organization"/>
    <property type="evidence" value="ECO:0007669"/>
    <property type="project" value="UniProtKB-KW"/>
</dbReference>
<comment type="caution">
    <text evidence="11">The sequence shown here is derived from an EMBL/GenBank/DDBJ whole genome shotgun (WGS) entry which is preliminary data.</text>
</comment>
<comment type="function">
    <text evidence="8">Murein-degrading enzyme that degrades murein glycan strands and insoluble, high-molecular weight murein sacculi, with the concomitant formation of a 1,6-anhydromuramoyl product. Lytic transglycosylases (LTs) play an integral role in the metabolism of the peptidoglycan (PG) sacculus. Their lytic action creates space within the PG sacculus to allow for its expansion as well as for the insertion of various structures such as secretion systems and flagella.</text>
</comment>
<dbReference type="PROSITE" id="PS51257">
    <property type="entry name" value="PROKAR_LIPOPROTEIN"/>
    <property type="match status" value="1"/>
</dbReference>
<keyword evidence="3 8" id="KW-0732">Signal</keyword>
<dbReference type="GO" id="GO:0009253">
    <property type="term" value="P:peptidoglycan catabolic process"/>
    <property type="evidence" value="ECO:0007669"/>
    <property type="project" value="TreeGrafter"/>
</dbReference>
<gene>
    <name evidence="8 11" type="primary">mltF</name>
    <name evidence="11" type="ORF">GCM10007894_08790</name>
</gene>
<dbReference type="FunFam" id="1.10.530.10:FF:000003">
    <property type="entry name" value="Membrane-bound lytic murein transglycosylase F"/>
    <property type="match status" value="1"/>
</dbReference>
<dbReference type="EC" id="4.2.2.n1" evidence="8"/>
<comment type="subcellular location">
    <subcellularLocation>
        <location evidence="8">Cell outer membrane</location>
        <topology evidence="8">Peripheral membrane protein</topology>
    </subcellularLocation>
    <text evidence="8">Attached to the inner leaflet of the outer membrane.</text>
</comment>
<dbReference type="InterPro" id="IPR001638">
    <property type="entry name" value="Solute-binding_3/MltF_N"/>
</dbReference>
<keyword evidence="4 8" id="KW-0472">Membrane</keyword>
<evidence type="ECO:0000256" key="7">
    <source>
        <dbReference type="ARBA" id="ARBA00023316"/>
    </source>
</evidence>
<comment type="similarity">
    <text evidence="2">Belongs to the bacterial solute-binding protein 3 family.</text>
</comment>
<keyword evidence="6 8" id="KW-0456">Lyase</keyword>
<proteinExistence type="inferred from homology"/>
<evidence type="ECO:0000256" key="3">
    <source>
        <dbReference type="ARBA" id="ARBA00022729"/>
    </source>
</evidence>
<evidence type="ECO:0000256" key="9">
    <source>
        <dbReference type="SAM" id="MobiDB-lite"/>
    </source>
</evidence>
<comment type="similarity">
    <text evidence="8">In the C-terminal section; belongs to the transglycosylase Slt family.</text>
</comment>
<dbReference type="InterPro" id="IPR023703">
    <property type="entry name" value="MltF"/>
</dbReference>
<feature type="region of interest" description="LT domain" evidence="8">
    <location>
        <begin position="255"/>
        <end position="469"/>
    </location>
</feature>
<dbReference type="CDD" id="cd13403">
    <property type="entry name" value="MLTF-like"/>
    <property type="match status" value="1"/>
</dbReference>
<dbReference type="RefSeq" id="WP_095499977.1">
    <property type="nucleotide sequence ID" value="NZ_BSPO01000002.1"/>
</dbReference>
<evidence type="ECO:0000256" key="5">
    <source>
        <dbReference type="ARBA" id="ARBA00023237"/>
    </source>
</evidence>
<dbReference type="PANTHER" id="PTHR35936:SF32">
    <property type="entry name" value="MEMBRANE-BOUND LYTIC MUREIN TRANSGLYCOSYLASE F"/>
    <property type="match status" value="1"/>
</dbReference>
<feature type="chain" id="PRO_5041494704" description="Membrane-bound lytic murein transglycosylase F" evidence="8">
    <location>
        <begin position="23"/>
        <end position="469"/>
    </location>
</feature>
<evidence type="ECO:0000256" key="1">
    <source>
        <dbReference type="ARBA" id="ARBA00007734"/>
    </source>
</evidence>
<reference evidence="11 12" key="1">
    <citation type="journal article" date="2014" name="Int. J. Syst. Evol. Microbiol.">
        <title>Complete genome sequence of Corynebacterium casei LMG S-19264T (=DSM 44701T), isolated from a smear-ripened cheese.</title>
        <authorList>
            <consortium name="US DOE Joint Genome Institute (JGI-PGF)"/>
            <person name="Walter F."/>
            <person name="Albersmeier A."/>
            <person name="Kalinowski J."/>
            <person name="Ruckert C."/>
        </authorList>
    </citation>
    <scope>NUCLEOTIDE SEQUENCE [LARGE SCALE GENOMIC DNA]</scope>
    <source>
        <strain evidence="11 12">NBRC 112785</strain>
    </source>
</reference>
<keyword evidence="5 8" id="KW-0998">Cell outer membrane</keyword>
<dbReference type="SUPFAM" id="SSF53850">
    <property type="entry name" value="Periplasmic binding protein-like II"/>
    <property type="match status" value="1"/>
</dbReference>
<accession>A0AA37TRD7</accession>
<evidence type="ECO:0000256" key="4">
    <source>
        <dbReference type="ARBA" id="ARBA00023136"/>
    </source>
</evidence>
<evidence type="ECO:0000256" key="6">
    <source>
        <dbReference type="ARBA" id="ARBA00023239"/>
    </source>
</evidence>
<evidence type="ECO:0000313" key="12">
    <source>
        <dbReference type="Proteomes" id="UP001157439"/>
    </source>
</evidence>
<dbReference type="HAMAP" id="MF_02016">
    <property type="entry name" value="MltF"/>
    <property type="match status" value="1"/>
</dbReference>
<evidence type="ECO:0000256" key="2">
    <source>
        <dbReference type="ARBA" id="ARBA00010333"/>
    </source>
</evidence>
<evidence type="ECO:0000256" key="8">
    <source>
        <dbReference type="HAMAP-Rule" id="MF_02016"/>
    </source>
</evidence>
<comment type="catalytic activity">
    <reaction evidence="8">
        <text>Exolytic cleavage of the (1-&gt;4)-beta-glycosidic linkage between N-acetylmuramic acid (MurNAc) and N-acetylglucosamine (GlcNAc) residues in peptidoglycan, from either the reducing or the non-reducing ends of the peptidoglycan chains, with concomitant formation of a 1,6-anhydrobond in the MurNAc residue.</text>
        <dbReference type="EC" id="4.2.2.n1"/>
    </reaction>
</comment>
<organism evidence="11 12">
    <name type="scientific">Paraferrimonas haliotis</name>
    <dbReference type="NCBI Taxonomy" id="2013866"/>
    <lineage>
        <taxon>Bacteria</taxon>
        <taxon>Pseudomonadati</taxon>
        <taxon>Pseudomonadota</taxon>
        <taxon>Gammaproteobacteria</taxon>
        <taxon>Alteromonadales</taxon>
        <taxon>Ferrimonadaceae</taxon>
        <taxon>Paraferrimonas</taxon>
    </lineage>
</organism>
<dbReference type="Gene3D" id="1.10.530.10">
    <property type="match status" value="1"/>
</dbReference>
<dbReference type="PROSITE" id="PS00922">
    <property type="entry name" value="TRANSGLYCOSYLASE"/>
    <property type="match status" value="1"/>
</dbReference>